<dbReference type="CDD" id="cd06223">
    <property type="entry name" value="PRTases_typeI"/>
    <property type="match status" value="1"/>
</dbReference>
<dbReference type="GO" id="GO:0016740">
    <property type="term" value="F:transferase activity"/>
    <property type="evidence" value="ECO:0007669"/>
    <property type="project" value="UniProtKB-KW"/>
</dbReference>
<keyword evidence="4" id="KW-1185">Reference proteome</keyword>
<comment type="caution">
    <text evidence="3">The sequence shown here is derived from an EMBL/GenBank/DDBJ whole genome shotgun (WGS) entry which is preliminary data.</text>
</comment>
<reference evidence="3 4" key="1">
    <citation type="journal article" date="2024" name="Nat. Commun.">
        <title>Phylogenomics reveals the evolutionary origins of lichenization in chlorophyte algae.</title>
        <authorList>
            <person name="Puginier C."/>
            <person name="Libourel C."/>
            <person name="Otte J."/>
            <person name="Skaloud P."/>
            <person name="Haon M."/>
            <person name="Grisel S."/>
            <person name="Petersen M."/>
            <person name="Berrin J.G."/>
            <person name="Delaux P.M."/>
            <person name="Dal Grande F."/>
            <person name="Keller J."/>
        </authorList>
    </citation>
    <scope>NUCLEOTIDE SEQUENCE [LARGE SCALE GENOMIC DNA]</scope>
    <source>
        <strain evidence="3 4">SAG 2523</strain>
    </source>
</reference>
<dbReference type="InterPro" id="IPR000836">
    <property type="entry name" value="PRTase_dom"/>
</dbReference>
<evidence type="ECO:0000256" key="2">
    <source>
        <dbReference type="ARBA" id="ARBA00022962"/>
    </source>
</evidence>
<proteinExistence type="predicted"/>
<dbReference type="PANTHER" id="PTHR11907">
    <property type="entry name" value="AMIDOPHOSPHORIBOSYLTRANSFERASE"/>
    <property type="match status" value="1"/>
</dbReference>
<evidence type="ECO:0000256" key="1">
    <source>
        <dbReference type="ARBA" id="ARBA00022679"/>
    </source>
</evidence>
<evidence type="ECO:0000313" key="3">
    <source>
        <dbReference type="EMBL" id="KAK9838399.1"/>
    </source>
</evidence>
<dbReference type="EMBL" id="JALJOV010001912">
    <property type="protein sequence ID" value="KAK9838399.1"/>
    <property type="molecule type" value="Genomic_DNA"/>
</dbReference>
<name>A0AAW1RXC5_9CHLO</name>
<keyword evidence="1" id="KW-0808">Transferase</keyword>
<organism evidence="3 4">
    <name type="scientific">Apatococcus fuscideae</name>
    <dbReference type="NCBI Taxonomy" id="2026836"/>
    <lineage>
        <taxon>Eukaryota</taxon>
        <taxon>Viridiplantae</taxon>
        <taxon>Chlorophyta</taxon>
        <taxon>core chlorophytes</taxon>
        <taxon>Trebouxiophyceae</taxon>
        <taxon>Chlorellales</taxon>
        <taxon>Chlorellaceae</taxon>
        <taxon>Apatococcus</taxon>
    </lineage>
</organism>
<keyword evidence="2" id="KW-0315">Glutamine amidotransferase</keyword>
<protein>
    <recommendedName>
        <fullName evidence="5">Amidophosphoribosyltransferase</fullName>
    </recommendedName>
</protein>
<feature type="non-terminal residue" evidence="3">
    <location>
        <position position="1"/>
    </location>
</feature>
<accession>A0AAW1RXC5</accession>
<dbReference type="AlphaFoldDB" id="A0AAW1RXC5"/>
<evidence type="ECO:0000313" key="4">
    <source>
        <dbReference type="Proteomes" id="UP001485043"/>
    </source>
</evidence>
<dbReference type="SUPFAM" id="SSF53271">
    <property type="entry name" value="PRTase-like"/>
    <property type="match status" value="1"/>
</dbReference>
<sequence>RTRELSVKRKLNAMPAVFSGRNVLLVDDSIVRGTTMSQIVDMVRRAGAKKVYLASASPPVRFPNVYGVDLPTRREFVACDLSEDQIRGVLGADGLVYQSMADMEAVGQGLNPSVHRFEDSCFTGHYCTGHVDDSYLAELEASPRRGLRDTPTGTARHPQLEIGGRAERLHAELAKSRLEAELAEAGKEEKKCSISAPRGGV</sequence>
<dbReference type="Proteomes" id="UP001485043">
    <property type="component" value="Unassembled WGS sequence"/>
</dbReference>
<dbReference type="Gene3D" id="3.40.50.2020">
    <property type="match status" value="1"/>
</dbReference>
<dbReference type="InterPro" id="IPR029057">
    <property type="entry name" value="PRTase-like"/>
</dbReference>
<gene>
    <name evidence="3" type="ORF">WJX84_005626</name>
</gene>
<evidence type="ECO:0008006" key="5">
    <source>
        <dbReference type="Google" id="ProtNLM"/>
    </source>
</evidence>